<dbReference type="InterPro" id="IPR009057">
    <property type="entry name" value="Homeodomain-like_sf"/>
</dbReference>
<keyword evidence="6" id="KW-0508">mRNA splicing</keyword>
<dbReference type="EMBL" id="DS550306">
    <property type="protein sequence ID" value="EDR23441.1"/>
    <property type="molecule type" value="Genomic_DNA"/>
</dbReference>
<dbReference type="InterPro" id="IPR017930">
    <property type="entry name" value="Myb_dom"/>
</dbReference>
<evidence type="ECO:0000256" key="6">
    <source>
        <dbReference type="ARBA" id="ARBA00023187"/>
    </source>
</evidence>
<organism evidence="13">
    <name type="scientific">Entamoeba dispar (strain ATCC PRA-260 / SAW760)</name>
    <dbReference type="NCBI Taxonomy" id="370354"/>
    <lineage>
        <taxon>Eukaryota</taxon>
        <taxon>Amoebozoa</taxon>
        <taxon>Evosea</taxon>
        <taxon>Archamoebae</taxon>
        <taxon>Mastigamoebida</taxon>
        <taxon>Entamoebidae</taxon>
        <taxon>Entamoeba</taxon>
    </lineage>
</organism>
<feature type="domain" description="HTH myb-type" evidence="11">
    <location>
        <begin position="60"/>
        <end position="109"/>
    </location>
</feature>
<keyword evidence="4" id="KW-0677">Repeat</keyword>
<evidence type="ECO:0000259" key="9">
    <source>
        <dbReference type="PROSITE" id="PS50090"/>
    </source>
</evidence>
<dbReference type="Proteomes" id="UP000008076">
    <property type="component" value="Unassembled WGS sequence"/>
</dbReference>
<evidence type="ECO:0000256" key="2">
    <source>
        <dbReference type="ARBA" id="ARBA00022664"/>
    </source>
</evidence>
<feature type="domain" description="SANT" evidence="10">
    <location>
        <begin position="59"/>
        <end position="109"/>
    </location>
</feature>
<dbReference type="GO" id="GO:0003677">
    <property type="term" value="F:DNA binding"/>
    <property type="evidence" value="ECO:0007669"/>
    <property type="project" value="UniProtKB-KW"/>
</dbReference>
<dbReference type="PANTHER" id="PTHR45885">
    <property type="entry name" value="CELL DIVISION CYCLE 5-LIKE PROTEIN"/>
    <property type="match status" value="1"/>
</dbReference>
<feature type="region of interest" description="Disordered" evidence="8">
    <location>
        <begin position="209"/>
        <end position="238"/>
    </location>
</feature>
<protein>
    <submittedName>
        <fullName evidence="12">Cell division control protein, putative</fullName>
    </submittedName>
</protein>
<evidence type="ECO:0000256" key="1">
    <source>
        <dbReference type="ARBA" id="ARBA00010506"/>
    </source>
</evidence>
<keyword evidence="12" id="KW-0131">Cell cycle</keyword>
<sequence>MSTFGNAAGVIWRNTEDEVLKAGVMKYGKNEWARISSLIVGKSPQQCKARWYSWLDPSIKKTEWTSTEEEKLLHLIKIFPSQWQTISKSVGRTPAQCIEKYNQLKDEATGDDHSGLREKEMNEIIPETRPALKDRVDLDDDEIEMLNEVRARLANTKGKKAKRKERQKLQQDTAYATELQKRRELRAAGIQVSYSHKIKGPDYNSEIPFFREVPQGKFNPQKDHKPPKKPSFIGKEMN</sequence>
<keyword evidence="7" id="KW-0539">Nucleus</keyword>
<evidence type="ECO:0000259" key="10">
    <source>
        <dbReference type="PROSITE" id="PS51293"/>
    </source>
</evidence>
<dbReference type="CDD" id="cd00167">
    <property type="entry name" value="SANT"/>
    <property type="match status" value="1"/>
</dbReference>
<keyword evidence="3" id="KW-0747">Spliceosome</keyword>
<dbReference type="InterPro" id="IPR017884">
    <property type="entry name" value="SANT_dom"/>
</dbReference>
<dbReference type="GeneID" id="5885331"/>
<dbReference type="Gene3D" id="1.10.10.60">
    <property type="entry name" value="Homeodomain-like"/>
    <property type="match status" value="2"/>
</dbReference>
<evidence type="ECO:0000256" key="8">
    <source>
        <dbReference type="SAM" id="MobiDB-lite"/>
    </source>
</evidence>
<dbReference type="GO" id="GO:0000398">
    <property type="term" value="P:mRNA splicing, via spliceosome"/>
    <property type="evidence" value="ECO:0007669"/>
    <property type="project" value="InterPro"/>
</dbReference>
<dbReference type="RefSeq" id="XP_001740174.1">
    <property type="nucleotide sequence ID" value="XM_001740122.1"/>
</dbReference>
<dbReference type="KEGG" id="edi:EDI_026730"/>
<dbReference type="OrthoDB" id="1410009at2759"/>
<dbReference type="CDD" id="cd11659">
    <property type="entry name" value="SANT_CDC5_II"/>
    <property type="match status" value="1"/>
</dbReference>
<dbReference type="GO" id="GO:0051301">
    <property type="term" value="P:cell division"/>
    <property type="evidence" value="ECO:0007669"/>
    <property type="project" value="UniProtKB-KW"/>
</dbReference>
<comment type="similarity">
    <text evidence="1">Belongs to the CEF1 family.</text>
</comment>
<dbReference type="GO" id="GO:0000974">
    <property type="term" value="C:Prp19 complex"/>
    <property type="evidence" value="ECO:0007669"/>
    <property type="project" value="InterPro"/>
</dbReference>
<dbReference type="InterPro" id="IPR047242">
    <property type="entry name" value="CDC5L/Cef1"/>
</dbReference>
<dbReference type="Pfam" id="PF13921">
    <property type="entry name" value="Myb_DNA-bind_6"/>
    <property type="match status" value="1"/>
</dbReference>
<keyword evidence="2" id="KW-0507">mRNA processing</keyword>
<dbReference type="PROSITE" id="PS50090">
    <property type="entry name" value="MYB_LIKE"/>
    <property type="match status" value="2"/>
</dbReference>
<accession>B0EPX2</accession>
<dbReference type="AlphaFoldDB" id="B0EPX2"/>
<keyword evidence="12" id="KW-0132">Cell division</keyword>
<evidence type="ECO:0000256" key="7">
    <source>
        <dbReference type="ARBA" id="ARBA00023242"/>
    </source>
</evidence>
<dbReference type="eggNOG" id="KOG0050">
    <property type="taxonomic scope" value="Eukaryota"/>
</dbReference>
<evidence type="ECO:0000259" key="11">
    <source>
        <dbReference type="PROSITE" id="PS51294"/>
    </source>
</evidence>
<dbReference type="SMART" id="SM00717">
    <property type="entry name" value="SANT"/>
    <property type="match status" value="2"/>
</dbReference>
<feature type="domain" description="HTH myb-type" evidence="11">
    <location>
        <begin position="12"/>
        <end position="59"/>
    </location>
</feature>
<dbReference type="GO" id="GO:0005681">
    <property type="term" value="C:spliceosomal complex"/>
    <property type="evidence" value="ECO:0007669"/>
    <property type="project" value="UniProtKB-KW"/>
</dbReference>
<feature type="domain" description="Myb-like" evidence="9">
    <location>
        <begin position="12"/>
        <end position="55"/>
    </location>
</feature>
<keyword evidence="13" id="KW-1185">Reference proteome</keyword>
<dbReference type="SUPFAM" id="SSF46689">
    <property type="entry name" value="Homeodomain-like"/>
    <property type="match status" value="2"/>
</dbReference>
<gene>
    <name evidence="12" type="ORF">EDI_026730</name>
</gene>
<feature type="domain" description="Myb-like" evidence="9">
    <location>
        <begin position="56"/>
        <end position="105"/>
    </location>
</feature>
<proteinExistence type="inferred from homology"/>
<dbReference type="InterPro" id="IPR047240">
    <property type="entry name" value="SANT_CDC5L_II"/>
</dbReference>
<dbReference type="PROSITE" id="PS51294">
    <property type="entry name" value="HTH_MYB"/>
    <property type="match status" value="2"/>
</dbReference>
<dbReference type="InterPro" id="IPR001005">
    <property type="entry name" value="SANT/Myb"/>
</dbReference>
<dbReference type="OMA" id="DQVDMED"/>
<evidence type="ECO:0000256" key="3">
    <source>
        <dbReference type="ARBA" id="ARBA00022728"/>
    </source>
</evidence>
<keyword evidence="5" id="KW-0238">DNA-binding</keyword>
<evidence type="ECO:0000256" key="4">
    <source>
        <dbReference type="ARBA" id="ARBA00022737"/>
    </source>
</evidence>
<dbReference type="PANTHER" id="PTHR45885:SF1">
    <property type="entry name" value="CELL DIVISION CYCLE 5-LIKE PROTEIN"/>
    <property type="match status" value="1"/>
</dbReference>
<reference evidence="13" key="1">
    <citation type="submission" date="2007-12" db="EMBL/GenBank/DDBJ databases">
        <title>Annotation of Entamoeba dispar SAW760.</title>
        <authorList>
            <person name="Lorenzi H."/>
            <person name="Inman J."/>
            <person name="Schobel S."/>
            <person name="Amedeo P."/>
            <person name="Caler E."/>
        </authorList>
    </citation>
    <scope>NUCLEOTIDE SEQUENCE [LARGE SCALE GENOMIC DNA]</scope>
    <source>
        <strain evidence="13">ATCC PRA-260 / SAW760</strain>
    </source>
</reference>
<evidence type="ECO:0000313" key="13">
    <source>
        <dbReference type="Proteomes" id="UP000008076"/>
    </source>
</evidence>
<dbReference type="PROSITE" id="PS51293">
    <property type="entry name" value="SANT"/>
    <property type="match status" value="1"/>
</dbReference>
<evidence type="ECO:0000256" key="5">
    <source>
        <dbReference type="ARBA" id="ARBA00023125"/>
    </source>
</evidence>
<evidence type="ECO:0000313" key="12">
    <source>
        <dbReference type="EMBL" id="EDR23441.1"/>
    </source>
</evidence>
<name>B0EPX2_ENTDS</name>
<dbReference type="VEuPathDB" id="AmoebaDB:EDI_026730"/>